<protein>
    <recommendedName>
        <fullName evidence="6">RING-type domain-containing protein</fullName>
    </recommendedName>
</protein>
<evidence type="ECO:0000256" key="4">
    <source>
        <dbReference type="PROSITE-ProRule" id="PRU00175"/>
    </source>
</evidence>
<evidence type="ECO:0000256" key="2">
    <source>
        <dbReference type="ARBA" id="ARBA00022771"/>
    </source>
</evidence>
<dbReference type="PANTHER" id="PTHR45969">
    <property type="entry name" value="RING ZINC FINGER PROTEIN-RELATED"/>
    <property type="match status" value="1"/>
</dbReference>
<evidence type="ECO:0000313" key="8">
    <source>
        <dbReference type="Proteomes" id="UP001620626"/>
    </source>
</evidence>
<comment type="caution">
    <text evidence="7">The sequence shown here is derived from an EMBL/GenBank/DDBJ whole genome shotgun (WGS) entry which is preliminary data.</text>
</comment>
<organism evidence="7 8">
    <name type="scientific">Heterodera trifolii</name>
    <dbReference type="NCBI Taxonomy" id="157864"/>
    <lineage>
        <taxon>Eukaryota</taxon>
        <taxon>Metazoa</taxon>
        <taxon>Ecdysozoa</taxon>
        <taxon>Nematoda</taxon>
        <taxon>Chromadorea</taxon>
        <taxon>Rhabditida</taxon>
        <taxon>Tylenchina</taxon>
        <taxon>Tylenchomorpha</taxon>
        <taxon>Tylenchoidea</taxon>
        <taxon>Heteroderidae</taxon>
        <taxon>Heteroderinae</taxon>
        <taxon>Heterodera</taxon>
    </lineage>
</organism>
<feature type="region of interest" description="Disordered" evidence="5">
    <location>
        <begin position="1"/>
        <end position="33"/>
    </location>
</feature>
<evidence type="ECO:0000256" key="3">
    <source>
        <dbReference type="ARBA" id="ARBA00022833"/>
    </source>
</evidence>
<dbReference type="GO" id="GO:0008270">
    <property type="term" value="F:zinc ion binding"/>
    <property type="evidence" value="ECO:0007669"/>
    <property type="project" value="UniProtKB-KW"/>
</dbReference>
<keyword evidence="1" id="KW-0479">Metal-binding</keyword>
<reference evidence="7 8" key="1">
    <citation type="submission" date="2024-10" db="EMBL/GenBank/DDBJ databases">
        <authorList>
            <person name="Kim D."/>
        </authorList>
    </citation>
    <scope>NUCLEOTIDE SEQUENCE [LARGE SCALE GENOMIC DNA]</scope>
    <source>
        <strain evidence="7">BH-2024</strain>
    </source>
</reference>
<proteinExistence type="predicted"/>
<dbReference type="InterPro" id="IPR001841">
    <property type="entry name" value="Znf_RING"/>
</dbReference>
<dbReference type="SUPFAM" id="SSF57850">
    <property type="entry name" value="RING/U-box"/>
    <property type="match status" value="1"/>
</dbReference>
<dbReference type="EMBL" id="JBICBT010001106">
    <property type="protein sequence ID" value="KAL3082501.1"/>
    <property type="molecule type" value="Genomic_DNA"/>
</dbReference>
<feature type="domain" description="RING-type" evidence="6">
    <location>
        <begin position="46"/>
        <end position="85"/>
    </location>
</feature>
<dbReference type="Proteomes" id="UP001620626">
    <property type="component" value="Unassembled WGS sequence"/>
</dbReference>
<evidence type="ECO:0000256" key="5">
    <source>
        <dbReference type="SAM" id="MobiDB-lite"/>
    </source>
</evidence>
<keyword evidence="2 4" id="KW-0863">Zinc-finger</keyword>
<name>A0ABD2ITE9_9BILA</name>
<dbReference type="PROSITE" id="PS50089">
    <property type="entry name" value="ZF_RING_2"/>
    <property type="match status" value="1"/>
</dbReference>
<feature type="compositionally biased region" description="Basic residues" evidence="5">
    <location>
        <begin position="15"/>
        <end position="29"/>
    </location>
</feature>
<evidence type="ECO:0000259" key="6">
    <source>
        <dbReference type="PROSITE" id="PS50089"/>
    </source>
</evidence>
<dbReference type="InterPro" id="IPR013083">
    <property type="entry name" value="Znf_RING/FYVE/PHD"/>
</dbReference>
<evidence type="ECO:0000313" key="7">
    <source>
        <dbReference type="EMBL" id="KAL3082501.1"/>
    </source>
</evidence>
<keyword evidence="8" id="KW-1185">Reference proteome</keyword>
<gene>
    <name evidence="7" type="ORF">niasHT_030515</name>
</gene>
<dbReference type="Gene3D" id="3.30.40.10">
    <property type="entry name" value="Zinc/RING finger domain, C3HC4 (zinc finger)"/>
    <property type="match status" value="1"/>
</dbReference>
<accession>A0ABD2ITE9</accession>
<sequence length="122" mass="13898">MARPRGRGRDPFKARSARARRRAGNKRKAAAGTAANVQAANMRPICLICLKKMTHVRKVRTICDHVFHYVCFHRWLKYRLFCPVCLLNFRTELYHSGNAVFEGAYNDGHVVLIPDGEQSNNG</sequence>
<evidence type="ECO:0000256" key="1">
    <source>
        <dbReference type="ARBA" id="ARBA00022723"/>
    </source>
</evidence>
<keyword evidence="3" id="KW-0862">Zinc</keyword>
<dbReference type="Pfam" id="PF13639">
    <property type="entry name" value="zf-RING_2"/>
    <property type="match status" value="1"/>
</dbReference>
<dbReference type="AlphaFoldDB" id="A0ABD2ITE9"/>